<feature type="transmembrane region" description="Helical" evidence="5">
    <location>
        <begin position="123"/>
        <end position="144"/>
    </location>
</feature>
<dbReference type="EMBL" id="JAAXLA010000001">
    <property type="protein sequence ID" value="NMH95917.1"/>
    <property type="molecule type" value="Genomic_DNA"/>
</dbReference>
<keyword evidence="3 5" id="KW-1133">Transmembrane helix</keyword>
<keyword evidence="4 5" id="KW-0472">Membrane</keyword>
<evidence type="ECO:0000259" key="6">
    <source>
        <dbReference type="Pfam" id="PF01794"/>
    </source>
</evidence>
<feature type="domain" description="Ferric oxidoreductase" evidence="6">
    <location>
        <begin position="13"/>
        <end position="134"/>
    </location>
</feature>
<reference evidence="7 8" key="1">
    <citation type="submission" date="2020-04" db="EMBL/GenBank/DDBJ databases">
        <authorList>
            <person name="Klaysubun C."/>
            <person name="Duangmal K."/>
            <person name="Lipun K."/>
        </authorList>
    </citation>
    <scope>NUCLEOTIDE SEQUENCE [LARGE SCALE GENOMIC DNA]</scope>
    <source>
        <strain evidence="7 8">K10HN5</strain>
    </source>
</reference>
<feature type="transmembrane region" description="Helical" evidence="5">
    <location>
        <begin position="12"/>
        <end position="32"/>
    </location>
</feature>
<dbReference type="Proteomes" id="UP000820669">
    <property type="component" value="Unassembled WGS sequence"/>
</dbReference>
<evidence type="ECO:0000256" key="4">
    <source>
        <dbReference type="ARBA" id="ARBA00023136"/>
    </source>
</evidence>
<accession>A0ABX1S568</accession>
<evidence type="ECO:0000256" key="1">
    <source>
        <dbReference type="ARBA" id="ARBA00004141"/>
    </source>
</evidence>
<evidence type="ECO:0000256" key="3">
    <source>
        <dbReference type="ARBA" id="ARBA00022989"/>
    </source>
</evidence>
<dbReference type="InterPro" id="IPR013130">
    <property type="entry name" value="Fe3_Rdtase_TM_dom"/>
</dbReference>
<evidence type="ECO:0000256" key="2">
    <source>
        <dbReference type="ARBA" id="ARBA00022692"/>
    </source>
</evidence>
<dbReference type="Pfam" id="PF01794">
    <property type="entry name" value="Ferric_reduct"/>
    <property type="match status" value="1"/>
</dbReference>
<proteinExistence type="predicted"/>
<feature type="transmembrane region" description="Helical" evidence="5">
    <location>
        <begin position="89"/>
        <end position="111"/>
    </location>
</feature>
<sequence length="186" mass="20112">MMQALWYASRSSGLVALLLLTGTMLLGITGVVRFAAPGWPRFVLAQLHRNLSLITLAFLAVHVSTAVIDPYAGIRWIDTVVPFASSYRTFWLGLGVVAIELLIALVVSSLLRTRIGLRTWRAAHWASYACWPVAVVHGLGIGGQDIRTPWVLGLTVGCVVLVAGGLFWRVLAAPAAEAGRAEVIRR</sequence>
<keyword evidence="2 5" id="KW-0812">Transmembrane</keyword>
<feature type="transmembrane region" description="Helical" evidence="5">
    <location>
        <begin position="150"/>
        <end position="171"/>
    </location>
</feature>
<protein>
    <submittedName>
        <fullName evidence="7">Ferric reductase</fullName>
    </submittedName>
</protein>
<feature type="transmembrane region" description="Helical" evidence="5">
    <location>
        <begin position="53"/>
        <end position="77"/>
    </location>
</feature>
<evidence type="ECO:0000313" key="7">
    <source>
        <dbReference type="EMBL" id="NMH95917.1"/>
    </source>
</evidence>
<organism evidence="7 8">
    <name type="scientific">Pseudonocardia acidicola</name>
    <dbReference type="NCBI Taxonomy" id="2724939"/>
    <lineage>
        <taxon>Bacteria</taxon>
        <taxon>Bacillati</taxon>
        <taxon>Actinomycetota</taxon>
        <taxon>Actinomycetes</taxon>
        <taxon>Pseudonocardiales</taxon>
        <taxon>Pseudonocardiaceae</taxon>
        <taxon>Pseudonocardia</taxon>
    </lineage>
</organism>
<evidence type="ECO:0000313" key="8">
    <source>
        <dbReference type="Proteomes" id="UP000820669"/>
    </source>
</evidence>
<keyword evidence="8" id="KW-1185">Reference proteome</keyword>
<name>A0ABX1S568_9PSEU</name>
<comment type="caution">
    <text evidence="7">The sequence shown here is derived from an EMBL/GenBank/DDBJ whole genome shotgun (WGS) entry which is preliminary data.</text>
</comment>
<evidence type="ECO:0000256" key="5">
    <source>
        <dbReference type="SAM" id="Phobius"/>
    </source>
</evidence>
<gene>
    <name evidence="7" type="ORF">HF526_01045</name>
</gene>
<comment type="subcellular location">
    <subcellularLocation>
        <location evidence="1">Membrane</location>
        <topology evidence="1">Multi-pass membrane protein</topology>
    </subcellularLocation>
</comment>